<organism evidence="1 2">
    <name type="scientific">Hyalella azteca</name>
    <name type="common">Amphipod</name>
    <dbReference type="NCBI Taxonomy" id="294128"/>
    <lineage>
        <taxon>Eukaryota</taxon>
        <taxon>Metazoa</taxon>
        <taxon>Ecdysozoa</taxon>
        <taxon>Arthropoda</taxon>
        <taxon>Crustacea</taxon>
        <taxon>Multicrustacea</taxon>
        <taxon>Malacostraca</taxon>
        <taxon>Eumalacostraca</taxon>
        <taxon>Peracarida</taxon>
        <taxon>Amphipoda</taxon>
        <taxon>Senticaudata</taxon>
        <taxon>Talitrida</taxon>
        <taxon>Talitroidea</taxon>
        <taxon>Hyalellidae</taxon>
        <taxon>Hyalella</taxon>
    </lineage>
</organism>
<dbReference type="Proteomes" id="UP000694843">
    <property type="component" value="Unplaced"/>
</dbReference>
<dbReference type="KEGG" id="hazt:108664633"/>
<accession>A0A8B7MYW6</accession>
<dbReference type="RefSeq" id="XP_018006746.1">
    <property type="nucleotide sequence ID" value="XM_018151257.2"/>
</dbReference>
<name>A0A8B7MYW6_HYAAZ</name>
<keyword evidence="1" id="KW-1185">Reference proteome</keyword>
<evidence type="ECO:0000313" key="2">
    <source>
        <dbReference type="RefSeq" id="XP_018006746.1"/>
    </source>
</evidence>
<gene>
    <name evidence="2" type="primary">LOC108664633</name>
</gene>
<evidence type="ECO:0000313" key="1">
    <source>
        <dbReference type="Proteomes" id="UP000694843"/>
    </source>
</evidence>
<proteinExistence type="predicted"/>
<protein>
    <submittedName>
        <fullName evidence="2">Uncharacterized protein LOC108664633</fullName>
    </submittedName>
</protein>
<dbReference type="GeneID" id="108664633"/>
<reference evidence="2" key="1">
    <citation type="submission" date="2025-08" db="UniProtKB">
        <authorList>
            <consortium name="RefSeq"/>
        </authorList>
    </citation>
    <scope>IDENTIFICATION</scope>
    <source>
        <tissue evidence="2">Whole organism</tissue>
    </source>
</reference>
<dbReference type="AlphaFoldDB" id="A0A8B7MYW6"/>
<sequence length="301" mass="35098">MDPKSLSAYTWATAKEDRKMFLEIREKCPLASSFESKESMTAHFKAACLHGSISFWTDLLRDRNVKAADFRTLSVRYEDHDGFTKSMRVPFFRRSTEERSPYIDILIEVACFVYNEIASLQPKLALELDWGMVSHSERSSKFGEVIAFTMTLSVMKIPVFLDAIENIEFNFKGRLLDITPKEDKLIISACWKTYQQVLTILLDQIERVLSVRIAMAVILHPDQRKNLLCLLYTHYCIMFGFHRGDEDLEGLFTRASQQLVEEIKFLVRFKMCINYDNLTPIRLVFFLLNLTYNVIYFSVVQ</sequence>